<protein>
    <submittedName>
        <fullName evidence="1">Uncharacterized protein</fullName>
    </submittedName>
</protein>
<dbReference type="AlphaFoldDB" id="A0AAN1BCI9"/>
<gene>
    <name evidence="1" type="ORF">NXC12_CH00489</name>
</gene>
<proteinExistence type="predicted"/>
<evidence type="ECO:0000313" key="1">
    <source>
        <dbReference type="EMBL" id="ARQ08580.1"/>
    </source>
</evidence>
<reference evidence="1 2" key="1">
    <citation type="submission" date="2017-04" db="EMBL/GenBank/DDBJ databases">
        <title>Complete genome sequences of Rhizobium genomic linages associated to common bean (phaseolus vulgaris).</title>
        <authorList>
            <person name="Santamaria R.I."/>
            <person name="Bustos P."/>
            <person name="Perez-Carrascal O."/>
            <person name="Martinez-Flores I."/>
            <person name="Juarez S."/>
            <person name="Lozano L."/>
            <person name="Miranda F."/>
            <person name="Vinuesa P."/>
            <person name="Martinez-Romero E."/>
            <person name="Cevallos M.A."/>
            <person name="Romero D."/>
            <person name="Davila G."/>
            <person name="Gonzalez V."/>
        </authorList>
    </citation>
    <scope>NUCLEOTIDE SEQUENCE [LARGE SCALE GENOMIC DNA]</scope>
    <source>
        <strain evidence="1 2">NXC12</strain>
    </source>
</reference>
<name>A0AAN1BCI9_RHIET</name>
<accession>A0AAN1BCI9</accession>
<organism evidence="1 2">
    <name type="scientific">Rhizobium etli</name>
    <dbReference type="NCBI Taxonomy" id="29449"/>
    <lineage>
        <taxon>Bacteria</taxon>
        <taxon>Pseudomonadati</taxon>
        <taxon>Pseudomonadota</taxon>
        <taxon>Alphaproteobacteria</taxon>
        <taxon>Hyphomicrobiales</taxon>
        <taxon>Rhizobiaceae</taxon>
        <taxon>Rhizobium/Agrobacterium group</taxon>
        <taxon>Rhizobium</taxon>
    </lineage>
</organism>
<sequence length="128" mass="14303">MCSRKKISLPRQSRAIVVVTKIRAAVIRARAPEPSRKHAREQKQIAPALEKGMPFRALNRVRRHNRGVSAITGGGLHRFFERARYFHDARNSGMIAGLSPMPADFLRISRPSGGLRHVNDVKTGDIPC</sequence>
<evidence type="ECO:0000313" key="2">
    <source>
        <dbReference type="Proteomes" id="UP000194159"/>
    </source>
</evidence>
<dbReference type="Proteomes" id="UP000194159">
    <property type="component" value="Chromosome"/>
</dbReference>
<dbReference type="EMBL" id="CP020906">
    <property type="protein sequence ID" value="ARQ08580.1"/>
    <property type="molecule type" value="Genomic_DNA"/>
</dbReference>